<dbReference type="EMBL" id="JACHXS010000002">
    <property type="protein sequence ID" value="MBB3220868.1"/>
    <property type="molecule type" value="Genomic_DNA"/>
</dbReference>
<dbReference type="Proteomes" id="UP000298763">
    <property type="component" value="Chromosome"/>
</dbReference>
<evidence type="ECO:0000256" key="2">
    <source>
        <dbReference type="ARBA" id="ARBA00007613"/>
    </source>
</evidence>
<organism evidence="9 12">
    <name type="scientific">Pseudoduganella umbonata</name>
    <dbReference type="NCBI Taxonomy" id="864828"/>
    <lineage>
        <taxon>Bacteria</taxon>
        <taxon>Pseudomonadati</taxon>
        <taxon>Pseudomonadota</taxon>
        <taxon>Betaproteobacteria</taxon>
        <taxon>Burkholderiales</taxon>
        <taxon>Oxalobacteraceae</taxon>
        <taxon>Telluria group</taxon>
        <taxon>Pseudoduganella</taxon>
    </lineage>
</organism>
<protein>
    <submittedName>
        <fullName evidence="9">Protease secretion system outer membrane protein</fullName>
    </submittedName>
    <submittedName>
        <fullName evidence="10">TolC family outer membrane protein</fullName>
    </submittedName>
</protein>
<dbReference type="NCBIfam" id="TIGR01844">
    <property type="entry name" value="type_I_sec_TolC"/>
    <property type="match status" value="1"/>
</dbReference>
<keyword evidence="9" id="KW-0378">Hydrolase</keyword>
<feature type="chain" id="PRO_5035182020" evidence="8">
    <location>
        <begin position="26"/>
        <end position="444"/>
    </location>
</feature>
<dbReference type="EMBL" id="CP040017">
    <property type="protein sequence ID" value="QCP11671.1"/>
    <property type="molecule type" value="Genomic_DNA"/>
</dbReference>
<keyword evidence="6" id="KW-0472">Membrane</keyword>
<evidence type="ECO:0000313" key="10">
    <source>
        <dbReference type="EMBL" id="QCP11671.1"/>
    </source>
</evidence>
<evidence type="ECO:0000256" key="5">
    <source>
        <dbReference type="ARBA" id="ARBA00022692"/>
    </source>
</evidence>
<dbReference type="GO" id="GO:0006508">
    <property type="term" value="P:proteolysis"/>
    <property type="evidence" value="ECO:0007669"/>
    <property type="project" value="UniProtKB-KW"/>
</dbReference>
<evidence type="ECO:0000313" key="11">
    <source>
        <dbReference type="Proteomes" id="UP000298763"/>
    </source>
</evidence>
<comment type="subcellular location">
    <subcellularLocation>
        <location evidence="1">Cell outer membrane</location>
    </subcellularLocation>
</comment>
<dbReference type="InterPro" id="IPR010130">
    <property type="entry name" value="T1SS_OMP_TolC"/>
</dbReference>
<dbReference type="PANTHER" id="PTHR30026:SF20">
    <property type="entry name" value="OUTER MEMBRANE PROTEIN TOLC"/>
    <property type="match status" value="1"/>
</dbReference>
<reference evidence="10 11" key="1">
    <citation type="submission" date="2019-05" db="EMBL/GenBank/DDBJ databases">
        <title>Draft Genome Sequences of Six Type Strains of the Genus Massilia.</title>
        <authorList>
            <person name="Miess H."/>
            <person name="Frediansyhah A."/>
            <person name="Gross H."/>
        </authorList>
    </citation>
    <scope>NUCLEOTIDE SEQUENCE [LARGE SCALE GENOMIC DNA]</scope>
    <source>
        <strain evidence="10 11">DSMZ 26121</strain>
    </source>
</reference>
<dbReference type="GO" id="GO:0015288">
    <property type="term" value="F:porin activity"/>
    <property type="evidence" value="ECO:0007669"/>
    <property type="project" value="TreeGrafter"/>
</dbReference>
<dbReference type="Pfam" id="PF02321">
    <property type="entry name" value="OEP"/>
    <property type="match status" value="2"/>
</dbReference>
<dbReference type="InterPro" id="IPR003423">
    <property type="entry name" value="OMP_efflux"/>
</dbReference>
<evidence type="ECO:0000313" key="12">
    <source>
        <dbReference type="Proteomes" id="UP000584325"/>
    </source>
</evidence>
<dbReference type="Gene3D" id="1.20.1600.10">
    <property type="entry name" value="Outer membrane efflux proteins (OEP)"/>
    <property type="match status" value="1"/>
</dbReference>
<evidence type="ECO:0000256" key="8">
    <source>
        <dbReference type="SAM" id="SignalP"/>
    </source>
</evidence>
<dbReference type="GO" id="GO:1990281">
    <property type="term" value="C:efflux pump complex"/>
    <property type="evidence" value="ECO:0007669"/>
    <property type="project" value="TreeGrafter"/>
</dbReference>
<evidence type="ECO:0000256" key="7">
    <source>
        <dbReference type="ARBA" id="ARBA00023237"/>
    </source>
</evidence>
<sequence length="444" mass="48477">MRQFCFTLRGVAAAIALLAAGQAGALTLTQAYEAALRNDPQYRSALAENAQGVEYRKVGRSALLPSVSASYSRYKNRSDLTRHIGTQEQITHPEYLSGSSTVQLRQPLFSLDAWARYKQGQAQSDSSAAQFSVRTQELVLRVIAAYTEALFATEQVRLAKIQRDALAEQRKVNDRLFQKGEGTRTDMLETQARLDVSEAALLEAEDNLVTARATLAGVIGGEPGELDALAPNFRIVPSTAGGFEAWKDIALSSNPTLQARTFAVEVARQEVNKARAGHTPRVDFVATYSKANAETLNTYDQDSTARVVGVQINIPLYQGGYVSAITRQAAAGAEKARADLQAEKDKVLVDLRKQYSAVVSGVSRIRALEKAVESGRLLVQATEQSIKGGVRINLDLLNAQQQQFTSERDLAQARYNYLNALLRLRAAAGVLGPDDVHEIGLYFR</sequence>
<keyword evidence="11" id="KW-1185">Reference proteome</keyword>
<reference evidence="9 12" key="2">
    <citation type="submission" date="2020-08" db="EMBL/GenBank/DDBJ databases">
        <title>Genomic Encyclopedia of Type Strains, Phase III (KMG-III): the genomes of soil and plant-associated and newly described type strains.</title>
        <authorList>
            <person name="Whitman W."/>
        </authorList>
    </citation>
    <scope>NUCLEOTIDE SEQUENCE [LARGE SCALE GENOMIC DNA]</scope>
    <source>
        <strain evidence="9 12">CECT 7753</strain>
    </source>
</reference>
<comment type="similarity">
    <text evidence="2">Belongs to the outer membrane factor (OMF) (TC 1.B.17) family.</text>
</comment>
<proteinExistence type="inferred from homology"/>
<dbReference type="GO" id="GO:0015562">
    <property type="term" value="F:efflux transmembrane transporter activity"/>
    <property type="evidence" value="ECO:0007669"/>
    <property type="project" value="InterPro"/>
</dbReference>
<keyword evidence="9" id="KW-0645">Protease</keyword>
<dbReference type="AlphaFoldDB" id="A0A4V1EDN2"/>
<keyword evidence="8" id="KW-0732">Signal</keyword>
<evidence type="ECO:0000256" key="4">
    <source>
        <dbReference type="ARBA" id="ARBA00022452"/>
    </source>
</evidence>
<dbReference type="PANTHER" id="PTHR30026">
    <property type="entry name" value="OUTER MEMBRANE PROTEIN TOLC"/>
    <property type="match status" value="1"/>
</dbReference>
<keyword evidence="3" id="KW-0813">Transport</keyword>
<dbReference type="SUPFAM" id="SSF56954">
    <property type="entry name" value="Outer membrane efflux proteins (OEP)"/>
    <property type="match status" value="1"/>
</dbReference>
<name>A0A4V1EDN2_9BURK</name>
<feature type="signal peptide" evidence="8">
    <location>
        <begin position="1"/>
        <end position="25"/>
    </location>
</feature>
<keyword evidence="7" id="KW-0998">Cell outer membrane</keyword>
<gene>
    <name evidence="10" type="ORF">FCL38_15525</name>
    <name evidence="9" type="ORF">FHS02_001667</name>
</gene>
<keyword evidence="4" id="KW-1134">Transmembrane beta strand</keyword>
<dbReference type="GO" id="GO:0008233">
    <property type="term" value="F:peptidase activity"/>
    <property type="evidence" value="ECO:0007669"/>
    <property type="project" value="UniProtKB-KW"/>
</dbReference>
<accession>A0A4V1EDN2</accession>
<evidence type="ECO:0000256" key="6">
    <source>
        <dbReference type="ARBA" id="ARBA00023136"/>
    </source>
</evidence>
<dbReference type="RefSeq" id="WP_137314518.1">
    <property type="nucleotide sequence ID" value="NZ_CP040017.1"/>
</dbReference>
<keyword evidence="5" id="KW-0812">Transmembrane</keyword>
<dbReference type="GO" id="GO:0009279">
    <property type="term" value="C:cell outer membrane"/>
    <property type="evidence" value="ECO:0007669"/>
    <property type="project" value="UniProtKB-SubCell"/>
</dbReference>
<dbReference type="OrthoDB" id="9813458at2"/>
<dbReference type="Proteomes" id="UP000584325">
    <property type="component" value="Unassembled WGS sequence"/>
</dbReference>
<evidence type="ECO:0000256" key="1">
    <source>
        <dbReference type="ARBA" id="ARBA00004442"/>
    </source>
</evidence>
<evidence type="ECO:0000313" key="9">
    <source>
        <dbReference type="EMBL" id="MBB3220868.1"/>
    </source>
</evidence>
<evidence type="ECO:0000256" key="3">
    <source>
        <dbReference type="ARBA" id="ARBA00022448"/>
    </source>
</evidence>
<dbReference type="InterPro" id="IPR051906">
    <property type="entry name" value="TolC-like"/>
</dbReference>